<dbReference type="Pfam" id="PF00111">
    <property type="entry name" value="Fer2"/>
    <property type="match status" value="1"/>
</dbReference>
<evidence type="ECO:0000256" key="5">
    <source>
        <dbReference type="ARBA" id="ARBA00022982"/>
    </source>
</evidence>
<reference evidence="10 11" key="1">
    <citation type="submission" date="2022-06" db="EMBL/GenBank/DDBJ databases">
        <title>Ideonella sp. NS12-5 Genome sequencing and assembly.</title>
        <authorList>
            <person name="Jung Y."/>
        </authorList>
    </citation>
    <scope>NUCLEOTIDE SEQUENCE [LARGE SCALE GENOMIC DNA]</scope>
    <source>
        <strain evidence="10 11">NS12-5</strain>
    </source>
</reference>
<evidence type="ECO:0000313" key="10">
    <source>
        <dbReference type="EMBL" id="MCO5976962.1"/>
    </source>
</evidence>
<dbReference type="RefSeq" id="WP_252769502.1">
    <property type="nucleotide sequence ID" value="NZ_JAMXMC010000005.1"/>
</dbReference>
<evidence type="ECO:0000256" key="8">
    <source>
        <dbReference type="ARBA" id="ARBA00034078"/>
    </source>
</evidence>
<dbReference type="PANTHER" id="PTHR43112">
    <property type="entry name" value="FERREDOXIN"/>
    <property type="match status" value="1"/>
</dbReference>
<comment type="caution">
    <text evidence="10">The sequence shown here is derived from an EMBL/GenBank/DDBJ whole genome shotgun (WGS) entry which is preliminary data.</text>
</comment>
<dbReference type="InterPro" id="IPR036010">
    <property type="entry name" value="2Fe-2S_ferredoxin-like_sf"/>
</dbReference>
<protein>
    <submittedName>
        <fullName evidence="10">2Fe-2S iron-sulfur cluster-binding protein</fullName>
    </submittedName>
</protein>
<sequence length="100" mass="10752">MSDALPPVVHLRIEPLGRVVPIPAGQSLLEAADAAGIRLPRSCRNGTCRTCRCHLLAGAVRYRIDWPGLSAEERAEGEVLPCVAEALEDVTLLVPGARMR</sequence>
<keyword evidence="5" id="KW-0249">Electron transport</keyword>
<gene>
    <name evidence="10" type="ORF">M0L44_09595</name>
</gene>
<evidence type="ECO:0000256" key="3">
    <source>
        <dbReference type="ARBA" id="ARBA00022714"/>
    </source>
</evidence>
<keyword evidence="4" id="KW-0479">Metal-binding</keyword>
<evidence type="ECO:0000256" key="6">
    <source>
        <dbReference type="ARBA" id="ARBA00023004"/>
    </source>
</evidence>
<keyword evidence="3" id="KW-0001">2Fe-2S</keyword>
<dbReference type="Proteomes" id="UP001204851">
    <property type="component" value="Unassembled WGS sequence"/>
</dbReference>
<keyword evidence="6" id="KW-0408">Iron</keyword>
<dbReference type="InterPro" id="IPR001041">
    <property type="entry name" value="2Fe-2S_ferredoxin-type"/>
</dbReference>
<keyword evidence="7" id="KW-0411">Iron-sulfur</keyword>
<evidence type="ECO:0000259" key="9">
    <source>
        <dbReference type="PROSITE" id="PS51085"/>
    </source>
</evidence>
<evidence type="ECO:0000256" key="7">
    <source>
        <dbReference type="ARBA" id="ARBA00023014"/>
    </source>
</evidence>
<evidence type="ECO:0000256" key="1">
    <source>
        <dbReference type="ARBA" id="ARBA00007874"/>
    </source>
</evidence>
<accession>A0ABT1BNH0</accession>
<evidence type="ECO:0000256" key="4">
    <source>
        <dbReference type="ARBA" id="ARBA00022723"/>
    </source>
</evidence>
<dbReference type="Gene3D" id="3.10.20.30">
    <property type="match status" value="1"/>
</dbReference>
<name>A0ABT1BNH0_9BURK</name>
<evidence type="ECO:0000256" key="2">
    <source>
        <dbReference type="ARBA" id="ARBA00022448"/>
    </source>
</evidence>
<proteinExistence type="inferred from homology"/>
<dbReference type="CDD" id="cd00207">
    <property type="entry name" value="fer2"/>
    <property type="match status" value="1"/>
</dbReference>
<dbReference type="PANTHER" id="PTHR43112:SF3">
    <property type="entry name" value="FERREDOXIN-2, CHLOROPLASTIC"/>
    <property type="match status" value="1"/>
</dbReference>
<comment type="similarity">
    <text evidence="1">Belongs to the 2Fe2S plant-type ferredoxin family.</text>
</comment>
<dbReference type="PROSITE" id="PS51085">
    <property type="entry name" value="2FE2S_FER_2"/>
    <property type="match status" value="1"/>
</dbReference>
<feature type="domain" description="2Fe-2S ferredoxin-type" evidence="9">
    <location>
        <begin position="7"/>
        <end position="98"/>
    </location>
</feature>
<dbReference type="SUPFAM" id="SSF54292">
    <property type="entry name" value="2Fe-2S ferredoxin-like"/>
    <property type="match status" value="1"/>
</dbReference>
<keyword evidence="2" id="KW-0813">Transport</keyword>
<dbReference type="InterPro" id="IPR012675">
    <property type="entry name" value="Beta-grasp_dom_sf"/>
</dbReference>
<evidence type="ECO:0000313" key="11">
    <source>
        <dbReference type="Proteomes" id="UP001204851"/>
    </source>
</evidence>
<organism evidence="10 11">
    <name type="scientific">Ideonella oryzae</name>
    <dbReference type="NCBI Taxonomy" id="2937441"/>
    <lineage>
        <taxon>Bacteria</taxon>
        <taxon>Pseudomonadati</taxon>
        <taxon>Pseudomonadota</taxon>
        <taxon>Betaproteobacteria</taxon>
        <taxon>Burkholderiales</taxon>
        <taxon>Sphaerotilaceae</taxon>
        <taxon>Ideonella</taxon>
    </lineage>
</organism>
<keyword evidence="11" id="KW-1185">Reference proteome</keyword>
<comment type="cofactor">
    <cofactor evidence="8">
        <name>[2Fe-2S] cluster</name>
        <dbReference type="ChEBI" id="CHEBI:190135"/>
    </cofactor>
</comment>
<dbReference type="EMBL" id="JAMXMC010000005">
    <property type="protein sequence ID" value="MCO5976962.1"/>
    <property type="molecule type" value="Genomic_DNA"/>
</dbReference>